<evidence type="ECO:0000313" key="2">
    <source>
        <dbReference type="EMBL" id="SES08193.1"/>
    </source>
</evidence>
<reference evidence="2 3" key="1">
    <citation type="submission" date="2016-10" db="EMBL/GenBank/DDBJ databases">
        <authorList>
            <person name="de Groot N.N."/>
        </authorList>
    </citation>
    <scope>NUCLEOTIDE SEQUENCE [LARGE SCALE GENOMIC DNA]</scope>
    <source>
        <strain evidence="2 3">DSM 13760</strain>
    </source>
</reference>
<protein>
    <recommendedName>
        <fullName evidence="1">Putative adhesive domain-containing protein</fullName>
    </recommendedName>
</protein>
<evidence type="ECO:0000259" key="1">
    <source>
        <dbReference type="Pfam" id="PF20596"/>
    </source>
</evidence>
<organism evidence="2 3">
    <name type="scientific">Isobaculum melis</name>
    <dbReference type="NCBI Taxonomy" id="142588"/>
    <lineage>
        <taxon>Bacteria</taxon>
        <taxon>Bacillati</taxon>
        <taxon>Bacillota</taxon>
        <taxon>Bacilli</taxon>
        <taxon>Lactobacillales</taxon>
        <taxon>Carnobacteriaceae</taxon>
        <taxon>Isobaculum</taxon>
    </lineage>
</organism>
<dbReference type="STRING" id="142588.SAMN04488559_1296"/>
<accession>A0A1H9UGK8</accession>
<keyword evidence="3" id="KW-1185">Reference proteome</keyword>
<feature type="domain" description="Putative adhesive" evidence="1">
    <location>
        <begin position="48"/>
        <end position="134"/>
    </location>
</feature>
<proteinExistence type="predicted"/>
<dbReference type="EMBL" id="FOHA01000029">
    <property type="protein sequence ID" value="SES08193.1"/>
    <property type="molecule type" value="Genomic_DNA"/>
</dbReference>
<gene>
    <name evidence="2" type="ORF">SAMN04488559_1296</name>
</gene>
<evidence type="ECO:0000313" key="3">
    <source>
        <dbReference type="Proteomes" id="UP000198948"/>
    </source>
</evidence>
<dbReference type="Pfam" id="PF20596">
    <property type="entry name" value="pAdhesive_11"/>
    <property type="match status" value="1"/>
</dbReference>
<dbReference type="AlphaFoldDB" id="A0A1H9UGK8"/>
<dbReference type="Proteomes" id="UP000198948">
    <property type="component" value="Unassembled WGS sequence"/>
</dbReference>
<name>A0A1H9UGK8_9LACT</name>
<dbReference type="RefSeq" id="WP_092654170.1">
    <property type="nucleotide sequence ID" value="NZ_FOHA01000029.1"/>
</dbReference>
<sequence>MHKKLRNWVILTFFIGFIFVSFKMTELSANYPIVSDLTLTSEQQIGTAEDKVTITITDANHLDTKVRLPLPTNVVMTATGNEGGTVTYDQAQNQLIIDWENAEIENRFMTIELEILEPGSYSFQASVTREEDTVLSNR</sequence>
<dbReference type="OrthoDB" id="2330181at2"/>
<dbReference type="InterPro" id="IPR046771">
    <property type="entry name" value="pAdhesive_11"/>
</dbReference>